<dbReference type="EMBL" id="JBBPBM010000025">
    <property type="protein sequence ID" value="KAK8540309.1"/>
    <property type="molecule type" value="Genomic_DNA"/>
</dbReference>
<name>A0ABR2DJI9_9ROSI</name>
<dbReference type="Proteomes" id="UP001472677">
    <property type="component" value="Unassembled WGS sequence"/>
</dbReference>
<sequence length="330" mass="36882">MGDRLGSPRVAPLFLVWERPFQSHQNSAVKCAWVRVVLGWVTSWEVLVLHPYFWFGNGRFSDIALVGAAYKDRVMYGSSKFVTQEMTGAIIPALVHRIPSNSAVKRAWTRVVLGWVSSWEVLVLHPYFRFGNGRSSDIALMHRIPVELRSEACLSESSTRMGDLLGSPRVAPLFLVWERPFQYHRKFVTQEMTGAIIPALMHWIPSELCTLVGAAYKDGVMYGSSKFVTQEMTGAIIPALVHQIPSELRTLVGAAYKDGVMYGSSKFVTQEMTGAIIPALMRWIPLELRTLVGAAYKDGVMYGSSKFVTQEMTGAIIPALMHRIPSELRS</sequence>
<accession>A0ABR2DJI9</accession>
<gene>
    <name evidence="1" type="ORF">V6N12_046596</name>
</gene>
<organism evidence="1 2">
    <name type="scientific">Hibiscus sabdariffa</name>
    <name type="common">roselle</name>
    <dbReference type="NCBI Taxonomy" id="183260"/>
    <lineage>
        <taxon>Eukaryota</taxon>
        <taxon>Viridiplantae</taxon>
        <taxon>Streptophyta</taxon>
        <taxon>Embryophyta</taxon>
        <taxon>Tracheophyta</taxon>
        <taxon>Spermatophyta</taxon>
        <taxon>Magnoliopsida</taxon>
        <taxon>eudicotyledons</taxon>
        <taxon>Gunneridae</taxon>
        <taxon>Pentapetalae</taxon>
        <taxon>rosids</taxon>
        <taxon>malvids</taxon>
        <taxon>Malvales</taxon>
        <taxon>Malvaceae</taxon>
        <taxon>Malvoideae</taxon>
        <taxon>Hibiscus</taxon>
    </lineage>
</organism>
<evidence type="ECO:0000313" key="2">
    <source>
        <dbReference type="Proteomes" id="UP001472677"/>
    </source>
</evidence>
<evidence type="ECO:0000313" key="1">
    <source>
        <dbReference type="EMBL" id="KAK8540309.1"/>
    </source>
</evidence>
<reference evidence="1 2" key="1">
    <citation type="journal article" date="2024" name="G3 (Bethesda)">
        <title>Genome assembly of Hibiscus sabdariffa L. provides insights into metabolisms of medicinal natural products.</title>
        <authorList>
            <person name="Kim T."/>
        </authorList>
    </citation>
    <scope>NUCLEOTIDE SEQUENCE [LARGE SCALE GENOMIC DNA]</scope>
    <source>
        <strain evidence="1">TK-2024</strain>
        <tissue evidence="1">Old leaves</tissue>
    </source>
</reference>
<proteinExistence type="predicted"/>
<comment type="caution">
    <text evidence="1">The sequence shown here is derived from an EMBL/GenBank/DDBJ whole genome shotgun (WGS) entry which is preliminary data.</text>
</comment>
<keyword evidence="2" id="KW-1185">Reference proteome</keyword>
<protein>
    <submittedName>
        <fullName evidence="1">Uncharacterized protein</fullName>
    </submittedName>
</protein>